<keyword evidence="2 10" id="KW-0813">Transport</keyword>
<evidence type="ECO:0000313" key="15">
    <source>
        <dbReference type="EMBL" id="KAB5594225.1"/>
    </source>
</evidence>
<dbReference type="EMBL" id="SSOP01000023">
    <property type="protein sequence ID" value="KAB5594225.1"/>
    <property type="molecule type" value="Genomic_DNA"/>
</dbReference>
<evidence type="ECO:0000256" key="5">
    <source>
        <dbReference type="ARBA" id="ARBA00023136"/>
    </source>
</evidence>
<comment type="similarity">
    <text evidence="1 10">Belongs to the peroxin-14 family.</text>
</comment>
<keyword evidence="13" id="KW-0812">Transmembrane</keyword>
<evidence type="ECO:0000259" key="14">
    <source>
        <dbReference type="Pfam" id="PF04695"/>
    </source>
</evidence>
<keyword evidence="11" id="KW-0175">Coiled coil</keyword>
<evidence type="ECO:0000313" key="16">
    <source>
        <dbReference type="Proteomes" id="UP000383932"/>
    </source>
</evidence>
<feature type="region of interest" description="Disordered" evidence="12">
    <location>
        <begin position="271"/>
        <end position="297"/>
    </location>
</feature>
<feature type="coiled-coil region" evidence="11">
    <location>
        <begin position="144"/>
        <end position="178"/>
    </location>
</feature>
<accession>A0A5N5QR53</accession>
<dbReference type="AlphaFoldDB" id="A0A5N5QR53"/>
<comment type="subcellular location">
    <subcellularLocation>
        <location evidence="9 10">Peroxisome membrane</location>
    </subcellularLocation>
</comment>
<evidence type="ECO:0000256" key="4">
    <source>
        <dbReference type="ARBA" id="ARBA00023010"/>
    </source>
</evidence>
<keyword evidence="4" id="KW-0811">Translocation</keyword>
<keyword evidence="5 10" id="KW-0472">Membrane</keyword>
<dbReference type="InterPro" id="IPR025655">
    <property type="entry name" value="PEX14"/>
</dbReference>
<dbReference type="Gene3D" id="1.10.10.10">
    <property type="entry name" value="Winged helix-like DNA-binding domain superfamily/Winged helix DNA-binding domain"/>
    <property type="match status" value="1"/>
</dbReference>
<dbReference type="GO" id="GO:0016560">
    <property type="term" value="P:protein import into peroxisome matrix, docking"/>
    <property type="evidence" value="ECO:0007669"/>
    <property type="project" value="UniProtKB-UniRule"/>
</dbReference>
<keyword evidence="16" id="KW-1185">Reference proteome</keyword>
<evidence type="ECO:0000256" key="11">
    <source>
        <dbReference type="SAM" id="Coils"/>
    </source>
</evidence>
<dbReference type="Proteomes" id="UP000383932">
    <property type="component" value="Unassembled WGS sequence"/>
</dbReference>
<evidence type="ECO:0000256" key="7">
    <source>
        <dbReference type="ARBA" id="ARBA00029502"/>
    </source>
</evidence>
<dbReference type="OrthoDB" id="5549158at2759"/>
<protein>
    <recommendedName>
        <fullName evidence="7 10">Peroxisomal membrane protein PEX14</fullName>
    </recommendedName>
    <alternativeName>
        <fullName evidence="8 10">Peroxin-14</fullName>
    </alternativeName>
</protein>
<evidence type="ECO:0000256" key="3">
    <source>
        <dbReference type="ARBA" id="ARBA00022927"/>
    </source>
</evidence>
<evidence type="ECO:0000256" key="12">
    <source>
        <dbReference type="SAM" id="MobiDB-lite"/>
    </source>
</evidence>
<keyword evidence="6 10" id="KW-0576">Peroxisome</keyword>
<feature type="domain" description="Peroxisome membrane anchor protein Pex14p N-terminal" evidence="14">
    <location>
        <begin position="3"/>
        <end position="46"/>
    </location>
</feature>
<reference evidence="15 16" key="1">
    <citation type="journal article" date="2019" name="Fungal Biol. Biotechnol.">
        <title>Draft genome sequence of fastidious pathogen Ceratobasidium theobromae, which causes vascular-streak dieback in Theobroma cacao.</title>
        <authorList>
            <person name="Ali S.S."/>
            <person name="Asman A."/>
            <person name="Shao J."/>
            <person name="Firmansyah A.P."/>
            <person name="Susilo A.W."/>
            <person name="Rosmana A."/>
            <person name="McMahon P."/>
            <person name="Junaid M."/>
            <person name="Guest D."/>
            <person name="Kheng T.Y."/>
            <person name="Meinhardt L.W."/>
            <person name="Bailey B.A."/>
        </authorList>
    </citation>
    <scope>NUCLEOTIDE SEQUENCE [LARGE SCALE GENOMIC DNA]</scope>
    <source>
        <strain evidence="15 16">CT2</strain>
    </source>
</reference>
<sequence>MADRKQLVQNAVEFLSDPKIQEAPLTKRISFLESKGLTTTEIEEAISQSATVSTTSRPSVSSTPHAQFAFQGPAVTAAPPIPQRDWRDYFIMALVSGGLMYGLAALARVSEILHRDELKMKPKWKKYIMPHLQPPSEDAFEVTSSQLTAQFDEAAALLKQIQEETVAARDAVRNQQEAVDSAIDQVKTVMSELRSGEEKSQNEMREIRSEVDTIRDMLPKMIEANREAQTHSLSELQQELKSLKALLVTRRPESPSAASSILNLGRPSIPAWQLAGGSEASTPSGTAPSADSSSTTP</sequence>
<gene>
    <name evidence="15" type="ORF">CTheo_2306</name>
</gene>
<evidence type="ECO:0000256" key="8">
    <source>
        <dbReference type="ARBA" id="ARBA00029691"/>
    </source>
</evidence>
<evidence type="ECO:0000256" key="6">
    <source>
        <dbReference type="ARBA" id="ARBA00023140"/>
    </source>
</evidence>
<dbReference type="PANTHER" id="PTHR23058">
    <property type="entry name" value="PEROXISOMAL MEMBRANE PROTEIN PEX14"/>
    <property type="match status" value="1"/>
</dbReference>
<dbReference type="GO" id="GO:1990429">
    <property type="term" value="C:peroxisomal importomer complex"/>
    <property type="evidence" value="ECO:0007669"/>
    <property type="project" value="TreeGrafter"/>
</dbReference>
<name>A0A5N5QR53_9AGAM</name>
<feature type="compositionally biased region" description="Low complexity" evidence="12">
    <location>
        <begin position="278"/>
        <end position="297"/>
    </location>
</feature>
<keyword evidence="13" id="KW-1133">Transmembrane helix</keyword>
<evidence type="ECO:0000256" key="2">
    <source>
        <dbReference type="ARBA" id="ARBA00022448"/>
    </source>
</evidence>
<evidence type="ECO:0000256" key="13">
    <source>
        <dbReference type="SAM" id="Phobius"/>
    </source>
</evidence>
<dbReference type="InterPro" id="IPR036388">
    <property type="entry name" value="WH-like_DNA-bd_sf"/>
</dbReference>
<dbReference type="GO" id="GO:0005102">
    <property type="term" value="F:signaling receptor binding"/>
    <property type="evidence" value="ECO:0007669"/>
    <property type="project" value="TreeGrafter"/>
</dbReference>
<evidence type="ECO:0000256" key="10">
    <source>
        <dbReference type="RuleBase" id="RU367032"/>
    </source>
</evidence>
<dbReference type="GO" id="GO:0005778">
    <property type="term" value="C:peroxisomal membrane"/>
    <property type="evidence" value="ECO:0007669"/>
    <property type="project" value="UniProtKB-SubCell"/>
</dbReference>
<dbReference type="PANTHER" id="PTHR23058:SF0">
    <property type="entry name" value="PEROXISOMAL MEMBRANE PROTEIN PEX14"/>
    <property type="match status" value="1"/>
</dbReference>
<keyword evidence="3 10" id="KW-0653">Protein transport</keyword>
<comment type="function">
    <text evidence="10">Component of the PEX13-PEX14 docking complex, a translocon channel that specifically mediates the import of peroxisomal cargo proteins bound to PEX5 receptor. The PEX13-PEX14 docking complex forms a large import pore which can be opened to a diameter of about 9 nm. Mechanistically, PEX5 receptor along with cargo proteins associates with the PEX14 subunit of the PEX13-PEX14 docking complex in the cytosol, leading to the insertion of the receptor into the organelle membrane with the concomitant translocation of the cargo into the peroxisome matrix.</text>
</comment>
<organism evidence="15 16">
    <name type="scientific">Ceratobasidium theobromae</name>
    <dbReference type="NCBI Taxonomy" id="1582974"/>
    <lineage>
        <taxon>Eukaryota</taxon>
        <taxon>Fungi</taxon>
        <taxon>Dikarya</taxon>
        <taxon>Basidiomycota</taxon>
        <taxon>Agaricomycotina</taxon>
        <taxon>Agaricomycetes</taxon>
        <taxon>Cantharellales</taxon>
        <taxon>Ceratobasidiaceae</taxon>
        <taxon>Ceratobasidium</taxon>
    </lineage>
</organism>
<dbReference type="Pfam" id="PF04695">
    <property type="entry name" value="Pex14_N"/>
    <property type="match status" value="1"/>
</dbReference>
<dbReference type="InterPro" id="IPR006785">
    <property type="entry name" value="Pex14_N"/>
</dbReference>
<proteinExistence type="inferred from homology"/>
<comment type="caution">
    <text evidence="15">The sequence shown here is derived from an EMBL/GenBank/DDBJ whole genome shotgun (WGS) entry which is preliminary data.</text>
</comment>
<evidence type="ECO:0000256" key="9">
    <source>
        <dbReference type="ARBA" id="ARBA00046271"/>
    </source>
</evidence>
<feature type="transmembrane region" description="Helical" evidence="13">
    <location>
        <begin position="89"/>
        <end position="109"/>
    </location>
</feature>
<evidence type="ECO:0000256" key="1">
    <source>
        <dbReference type="ARBA" id="ARBA00005443"/>
    </source>
</evidence>